<dbReference type="GO" id="GO:0008233">
    <property type="term" value="F:peptidase activity"/>
    <property type="evidence" value="ECO:0007669"/>
    <property type="project" value="UniProtKB-KW"/>
</dbReference>
<evidence type="ECO:0000256" key="3">
    <source>
        <dbReference type="ARBA" id="ARBA00022840"/>
    </source>
</evidence>
<dbReference type="FunFam" id="3.40.50.300:FF:000010">
    <property type="entry name" value="Chaperone clpB 1, putative"/>
    <property type="match status" value="1"/>
</dbReference>
<dbReference type="PANTHER" id="PTHR11638">
    <property type="entry name" value="ATP-DEPENDENT CLP PROTEASE"/>
    <property type="match status" value="1"/>
</dbReference>
<evidence type="ECO:0000256" key="1">
    <source>
        <dbReference type="ARBA" id="ARBA00022737"/>
    </source>
</evidence>
<dbReference type="SMART" id="SM01086">
    <property type="entry name" value="ClpB_D2-small"/>
    <property type="match status" value="1"/>
</dbReference>
<feature type="domain" description="Clp R" evidence="8">
    <location>
        <begin position="32"/>
        <end position="173"/>
    </location>
</feature>
<dbReference type="FunFam" id="3.40.50.300:FF:000025">
    <property type="entry name" value="ATP-dependent Clp protease subunit"/>
    <property type="match status" value="1"/>
</dbReference>
<feature type="coiled-coil region" evidence="6">
    <location>
        <begin position="281"/>
        <end position="308"/>
    </location>
</feature>
<keyword evidence="1 5" id="KW-0677">Repeat</keyword>
<dbReference type="Gene3D" id="4.10.860.10">
    <property type="entry name" value="UVR domain"/>
    <property type="match status" value="1"/>
</dbReference>
<evidence type="ECO:0000256" key="7">
    <source>
        <dbReference type="SAM" id="MobiDB-lite"/>
    </source>
</evidence>
<dbReference type="CDD" id="cd19499">
    <property type="entry name" value="RecA-like_ClpB_Hsp104-like"/>
    <property type="match status" value="1"/>
</dbReference>
<evidence type="ECO:0000256" key="6">
    <source>
        <dbReference type="SAM" id="Coils"/>
    </source>
</evidence>
<dbReference type="CDD" id="cd00009">
    <property type="entry name" value="AAA"/>
    <property type="match status" value="1"/>
</dbReference>
<evidence type="ECO:0000256" key="5">
    <source>
        <dbReference type="PROSITE-ProRule" id="PRU01251"/>
    </source>
</evidence>
<keyword evidence="9" id="KW-0645">Protease</keyword>
<evidence type="ECO:0000313" key="9">
    <source>
        <dbReference type="EMBL" id="MCA9380223.1"/>
    </source>
</evidence>
<accession>A0A955L0M7</accession>
<sequence>MNDQNPFDPFGNGDDPFNQFSSYNGASERVDITQLFSERTQRTIQEAAGITVDYKQRNIDSEHLLLALLKSDELTERLLKDLNLDKDQLIEYVESLISEGKQETTNIGITPRAKQILQLAFQEARELGHNYIGTEHLILGILREGEGLAYQVLKKNGITHPQARQAVIKLVGEGDKEGKKLKSQSLTPELDKYSKDLTEVALQGKIDPVVGRADEITRIIEILSRRKKNNPVLIGEPGVGKTAIVEGLAQRISTNNVPDILKNKKVKALDLGMLVAGSKFRGEFEDRAKKLITELEKAEREVILFIDELHTIVGSGSREGELDLANMIKPALARGELQVIGATTLNEYKKYIEKDAALERRFQPILVDEPNVEQTIEILRGIRDRYEAHHRIKISDEALVSAAQLSDRYIKDRFLPDKAIDVIDESASKVRLRVTAEPEELRTLKLEVEKMDRERESLTRANKHKESAELKVKIEQKKEQMKPIEEEWKRRVGTGSPEVTYEDIAEVISKMTGVPVTVLKKEEKVSLMNLENKLHEKIVGQDEAVKIVSEAVRRSRVGLKNPTRPTAVLLFMGPTGVGKTELAKVLTELVFGDESAMLRLDMSEFMEKHSVAKLIGSPPGYVGYDEGGQLTEKVRRQPYSLILLDEIEKAHPDVLNILLQLFDEGRLTDAKGRTIDFKNSIIIMTSNLGSELIINTLNKINTSPGKSNLTSKNNQTESKIIKMKSKDNENDTDSNKAWDEMMTEMNAVIKKSFKPEFVNRIDEIVVFKALSINEVENIVKLMLEKTSRLLNAQKISVEYSDEAVKEIAKIGYDPQYGARPLQRIIRRYIENPLSEKILSEEVSEDDKVIVEFKNGEFTFNKK</sequence>
<evidence type="ECO:0000256" key="2">
    <source>
        <dbReference type="ARBA" id="ARBA00022741"/>
    </source>
</evidence>
<dbReference type="InterPro" id="IPR027417">
    <property type="entry name" value="P-loop_NTPase"/>
</dbReference>
<dbReference type="GO" id="GO:0034605">
    <property type="term" value="P:cellular response to heat"/>
    <property type="evidence" value="ECO:0007669"/>
    <property type="project" value="TreeGrafter"/>
</dbReference>
<dbReference type="Gene3D" id="3.40.50.300">
    <property type="entry name" value="P-loop containing nucleotide triphosphate hydrolases"/>
    <property type="match status" value="2"/>
</dbReference>
<dbReference type="InterPro" id="IPR041546">
    <property type="entry name" value="ClpA/ClpB_AAA_lid"/>
</dbReference>
<proteinExistence type="predicted"/>
<dbReference type="Gene3D" id="1.10.1780.10">
    <property type="entry name" value="Clp, N-terminal domain"/>
    <property type="match status" value="1"/>
</dbReference>
<dbReference type="InterPro" id="IPR019489">
    <property type="entry name" value="Clp_ATPase_C"/>
</dbReference>
<dbReference type="Pfam" id="PF07724">
    <property type="entry name" value="AAA_2"/>
    <property type="match status" value="1"/>
</dbReference>
<dbReference type="InterPro" id="IPR050130">
    <property type="entry name" value="ClpA_ClpB"/>
</dbReference>
<evidence type="ECO:0000256" key="4">
    <source>
        <dbReference type="ARBA" id="ARBA00023186"/>
    </source>
</evidence>
<dbReference type="InterPro" id="IPR003959">
    <property type="entry name" value="ATPase_AAA_core"/>
</dbReference>
<keyword evidence="6" id="KW-0175">Coiled coil</keyword>
<dbReference type="InterPro" id="IPR001270">
    <property type="entry name" value="ClpA/B"/>
</dbReference>
<dbReference type="Pfam" id="PF02861">
    <property type="entry name" value="Clp_N"/>
    <property type="match status" value="1"/>
</dbReference>
<evidence type="ECO:0000313" key="10">
    <source>
        <dbReference type="Proteomes" id="UP000745577"/>
    </source>
</evidence>
<comment type="caution">
    <text evidence="9">The sequence shown here is derived from an EMBL/GenBank/DDBJ whole genome shotgun (WGS) entry which is preliminary data.</text>
</comment>
<dbReference type="InterPro" id="IPR036628">
    <property type="entry name" value="Clp_N_dom_sf"/>
</dbReference>
<dbReference type="Proteomes" id="UP000745577">
    <property type="component" value="Unassembled WGS sequence"/>
</dbReference>
<protein>
    <submittedName>
        <fullName evidence="9">ATP-dependent Clp protease ATP-binding subunit</fullName>
    </submittedName>
</protein>
<evidence type="ECO:0000259" key="8">
    <source>
        <dbReference type="PROSITE" id="PS51903"/>
    </source>
</evidence>
<reference evidence="9" key="1">
    <citation type="submission" date="2020-04" db="EMBL/GenBank/DDBJ databases">
        <authorList>
            <person name="Zhang T."/>
        </authorList>
    </citation>
    <scope>NUCLEOTIDE SEQUENCE</scope>
    <source>
        <strain evidence="9">HKST-UBA15</strain>
    </source>
</reference>
<dbReference type="InterPro" id="IPR004176">
    <property type="entry name" value="Clp_R_N"/>
</dbReference>
<name>A0A955L0M7_9BACT</name>
<dbReference type="GO" id="GO:0005524">
    <property type="term" value="F:ATP binding"/>
    <property type="evidence" value="ECO:0007669"/>
    <property type="project" value="UniProtKB-KW"/>
</dbReference>
<keyword evidence="4" id="KW-0143">Chaperone</keyword>
<keyword evidence="2" id="KW-0547">Nucleotide-binding</keyword>
<dbReference type="PROSITE" id="PS51903">
    <property type="entry name" value="CLP_R"/>
    <property type="match status" value="1"/>
</dbReference>
<gene>
    <name evidence="9" type="ORF">KC675_03525</name>
</gene>
<feature type="region of interest" description="Disordered" evidence="7">
    <location>
        <begin position="1"/>
        <end position="23"/>
    </location>
</feature>
<dbReference type="GO" id="GO:0006508">
    <property type="term" value="P:proteolysis"/>
    <property type="evidence" value="ECO:0007669"/>
    <property type="project" value="UniProtKB-KW"/>
</dbReference>
<dbReference type="Pfam" id="PF10431">
    <property type="entry name" value="ClpB_D2-small"/>
    <property type="match status" value="1"/>
</dbReference>
<dbReference type="AlphaFoldDB" id="A0A955L0M7"/>
<dbReference type="PROSITE" id="PS00871">
    <property type="entry name" value="CLPAB_2"/>
    <property type="match status" value="1"/>
</dbReference>
<dbReference type="SUPFAM" id="SSF52540">
    <property type="entry name" value="P-loop containing nucleoside triphosphate hydrolases"/>
    <property type="match status" value="2"/>
</dbReference>
<dbReference type="PRINTS" id="PR00300">
    <property type="entry name" value="CLPPROTEASEA"/>
</dbReference>
<dbReference type="EMBL" id="JAGQLL010000041">
    <property type="protein sequence ID" value="MCA9380223.1"/>
    <property type="molecule type" value="Genomic_DNA"/>
</dbReference>
<keyword evidence="3 9" id="KW-0067">ATP-binding</keyword>
<dbReference type="SMART" id="SM00382">
    <property type="entry name" value="AAA"/>
    <property type="match status" value="2"/>
</dbReference>
<dbReference type="Pfam" id="PF17871">
    <property type="entry name" value="AAA_lid_9"/>
    <property type="match status" value="1"/>
</dbReference>
<keyword evidence="9" id="KW-0378">Hydrolase</keyword>
<dbReference type="PANTHER" id="PTHR11638:SF145">
    <property type="entry name" value="CLPA_B PROTEASE ATP BINDING SUBUNIT-RELATED"/>
    <property type="match status" value="1"/>
</dbReference>
<reference evidence="9" key="2">
    <citation type="journal article" date="2021" name="Microbiome">
        <title>Successional dynamics and alternative stable states in a saline activated sludge microbial community over 9 years.</title>
        <authorList>
            <person name="Wang Y."/>
            <person name="Ye J."/>
            <person name="Ju F."/>
            <person name="Liu L."/>
            <person name="Boyd J.A."/>
            <person name="Deng Y."/>
            <person name="Parks D.H."/>
            <person name="Jiang X."/>
            <person name="Yin X."/>
            <person name="Woodcroft B.J."/>
            <person name="Tyson G.W."/>
            <person name="Hugenholtz P."/>
            <person name="Polz M.F."/>
            <person name="Zhang T."/>
        </authorList>
    </citation>
    <scope>NUCLEOTIDE SEQUENCE</scope>
    <source>
        <strain evidence="9">HKST-UBA15</strain>
    </source>
</reference>
<organism evidence="9 10">
    <name type="scientific">Candidatus Dojkabacteria bacterium</name>
    <dbReference type="NCBI Taxonomy" id="2099670"/>
    <lineage>
        <taxon>Bacteria</taxon>
        <taxon>Candidatus Dojkabacteria</taxon>
    </lineage>
</organism>
<dbReference type="Pfam" id="PF00004">
    <property type="entry name" value="AAA"/>
    <property type="match status" value="1"/>
</dbReference>
<dbReference type="GO" id="GO:0016887">
    <property type="term" value="F:ATP hydrolysis activity"/>
    <property type="evidence" value="ECO:0007669"/>
    <property type="project" value="InterPro"/>
</dbReference>
<dbReference type="SUPFAM" id="SSF81923">
    <property type="entry name" value="Double Clp-N motif"/>
    <property type="match status" value="1"/>
</dbReference>
<dbReference type="InterPro" id="IPR028299">
    <property type="entry name" value="ClpA/B_CS2"/>
</dbReference>
<dbReference type="InterPro" id="IPR003593">
    <property type="entry name" value="AAA+_ATPase"/>
</dbReference>
<feature type="coiled-coil region" evidence="6">
    <location>
        <begin position="441"/>
        <end position="487"/>
    </location>
</feature>
<dbReference type="GO" id="GO:0005737">
    <property type="term" value="C:cytoplasm"/>
    <property type="evidence" value="ECO:0007669"/>
    <property type="project" value="TreeGrafter"/>
</dbReference>
<dbReference type="Gene3D" id="1.10.8.60">
    <property type="match status" value="2"/>
</dbReference>